<proteinExistence type="predicted"/>
<name>K2GAU5_9BACT</name>
<evidence type="ECO:0000313" key="1">
    <source>
        <dbReference type="EMBL" id="EKE27294.1"/>
    </source>
</evidence>
<dbReference type="AlphaFoldDB" id="K2GAU5"/>
<accession>K2GAU5</accession>
<reference evidence="1" key="1">
    <citation type="journal article" date="2012" name="Science">
        <title>Fermentation, hydrogen, and sulfur metabolism in multiple uncultivated bacterial phyla.</title>
        <authorList>
            <person name="Wrighton K.C."/>
            <person name="Thomas B.C."/>
            <person name="Sharon I."/>
            <person name="Miller C.S."/>
            <person name="Castelle C.J."/>
            <person name="VerBerkmoes N.C."/>
            <person name="Wilkins M.J."/>
            <person name="Hettich R.L."/>
            <person name="Lipton M.S."/>
            <person name="Williams K.H."/>
            <person name="Long P.E."/>
            <person name="Banfield J.F."/>
        </authorList>
    </citation>
    <scope>NUCLEOTIDE SEQUENCE [LARGE SCALE GENOMIC DNA]</scope>
</reference>
<dbReference type="EMBL" id="AMFJ01000500">
    <property type="protein sequence ID" value="EKE27294.1"/>
    <property type="molecule type" value="Genomic_DNA"/>
</dbReference>
<sequence>MRSSTEKDSSSINMWEILKEYQSLERERMRRSGEIVEEKWKSEEKLEEEYWNRIWEGIRNHFPESFDKRILWLEHALEGINFQWWFVMQSLKWGHTYTSKIDCSNYDWGLEALYEKVKSLDWMIFSWVRIEVGMSKAILDKTADQLIKENELSSEDADLLNRIIQENEWGLKELYNKIMSLAAWSWELLQVTLYRLGIIAPWLKDAKDLKDFLDKIAEDQIYIIFKKTDEKDQLKAWILTEEVSESIWKLVQEKQP</sequence>
<organism evidence="1">
    <name type="scientific">uncultured bacterium</name>
    <name type="common">gcode 4</name>
    <dbReference type="NCBI Taxonomy" id="1234023"/>
    <lineage>
        <taxon>Bacteria</taxon>
        <taxon>environmental samples</taxon>
    </lineage>
</organism>
<comment type="caution">
    <text evidence="1">The sequence shown here is derived from an EMBL/GenBank/DDBJ whole genome shotgun (WGS) entry which is preliminary data.</text>
</comment>
<protein>
    <submittedName>
        <fullName evidence="1">Uncharacterized protein</fullName>
    </submittedName>
</protein>
<gene>
    <name evidence="1" type="ORF">ACD_3C00226G0013</name>
</gene>